<gene>
    <name evidence="2" type="ORF">COY85_03235</name>
</gene>
<name>A0A2M7QQ43_9BACT</name>
<dbReference type="AlphaFoldDB" id="A0A2M7QQ43"/>
<evidence type="ECO:0000313" key="2">
    <source>
        <dbReference type="EMBL" id="PIY74449.1"/>
    </source>
</evidence>
<accession>A0A2M7QQ43</accession>
<sequence length="384" mass="45103">MSLGDFKKLNILNVAWVGQGDFGDEAMAFALRRFFKKNGVNSITYYQHGKYPHYRSQDDSKITYLHKFEGRGWRRYLFDNILLKKFNALIIGGGSVLHSHENIRWKYEILKKIKKNNRQIFSANVGVSLGPFKSERDLDICGEYLDEVDISIFRDNWSADLAKKISKNKNIFSSLDSTLILPEICKDEMQRAKNVEREDDLVGIFFVERCNWSNFSDRIKKYSEIINNILARGKKIVLFNFYLGEVFRDAEVINLLKEKSRFPEKIEIYPFDGDIFKSIKEMARCGKIISMRLHPIIFSYMLDIPFLSLEYDQKNKNFCESIGYPKELVMKFDAEKETSPIIKSLEAFFEEKHYFENVMPKEEAIQIVSKNFNFLLDEMKKKLS</sequence>
<organism evidence="2 3">
    <name type="scientific">Candidatus Portnoybacteria bacterium CG_4_10_14_0_8_um_filter_40_50</name>
    <dbReference type="NCBI Taxonomy" id="1974800"/>
    <lineage>
        <taxon>Bacteria</taxon>
        <taxon>Candidatus Portnoyibacteriota</taxon>
    </lineage>
</organism>
<dbReference type="InterPro" id="IPR007345">
    <property type="entry name" value="Polysacch_pyruvyl_Trfase"/>
</dbReference>
<dbReference type="EMBL" id="PFLK01000079">
    <property type="protein sequence ID" value="PIY74449.1"/>
    <property type="molecule type" value="Genomic_DNA"/>
</dbReference>
<dbReference type="Proteomes" id="UP000229481">
    <property type="component" value="Unassembled WGS sequence"/>
</dbReference>
<reference evidence="3" key="1">
    <citation type="submission" date="2017-09" db="EMBL/GenBank/DDBJ databases">
        <title>Depth-based differentiation of microbial function through sediment-hosted aquifers and enrichment of novel symbionts in the deep terrestrial subsurface.</title>
        <authorList>
            <person name="Probst A.J."/>
            <person name="Ladd B."/>
            <person name="Jarett J.K."/>
            <person name="Geller-Mcgrath D.E."/>
            <person name="Sieber C.M.K."/>
            <person name="Emerson J.B."/>
            <person name="Anantharaman K."/>
            <person name="Thomas B.C."/>
            <person name="Malmstrom R."/>
            <person name="Stieglmeier M."/>
            <person name="Klingl A."/>
            <person name="Woyke T."/>
            <person name="Ryan C.M."/>
            <person name="Banfield J.F."/>
        </authorList>
    </citation>
    <scope>NUCLEOTIDE SEQUENCE [LARGE SCALE GENOMIC DNA]</scope>
</reference>
<dbReference type="PANTHER" id="PTHR36836:SF1">
    <property type="entry name" value="COLANIC ACID BIOSYNTHESIS PROTEIN WCAK"/>
    <property type="match status" value="1"/>
</dbReference>
<evidence type="ECO:0000313" key="3">
    <source>
        <dbReference type="Proteomes" id="UP000229481"/>
    </source>
</evidence>
<proteinExistence type="predicted"/>
<dbReference type="PANTHER" id="PTHR36836">
    <property type="entry name" value="COLANIC ACID BIOSYNTHESIS PROTEIN WCAK"/>
    <property type="match status" value="1"/>
</dbReference>
<dbReference type="Pfam" id="PF04230">
    <property type="entry name" value="PS_pyruv_trans"/>
    <property type="match status" value="1"/>
</dbReference>
<protein>
    <recommendedName>
        <fullName evidence="1">Polysaccharide pyruvyl transferase domain-containing protein</fullName>
    </recommendedName>
</protein>
<evidence type="ECO:0000259" key="1">
    <source>
        <dbReference type="Pfam" id="PF04230"/>
    </source>
</evidence>
<comment type="caution">
    <text evidence="2">The sequence shown here is derived from an EMBL/GenBank/DDBJ whole genome shotgun (WGS) entry which is preliminary data.</text>
</comment>
<feature type="domain" description="Polysaccharide pyruvyl transferase" evidence="1">
    <location>
        <begin position="22"/>
        <end position="312"/>
    </location>
</feature>